<dbReference type="SUPFAM" id="SSF47384">
    <property type="entry name" value="Homodimeric domain of signal transducing histidine kinase"/>
    <property type="match status" value="1"/>
</dbReference>
<comment type="caution">
    <text evidence="18">The sequence shown here is derived from an EMBL/GenBank/DDBJ whole genome shotgun (WGS) entry which is preliminary data.</text>
</comment>
<keyword evidence="19" id="KW-1185">Reference proteome</keyword>
<dbReference type="PRINTS" id="PR00344">
    <property type="entry name" value="BCTRLSENSOR"/>
</dbReference>
<evidence type="ECO:0000256" key="10">
    <source>
        <dbReference type="ARBA" id="ARBA00022777"/>
    </source>
</evidence>
<dbReference type="CDD" id="cd00075">
    <property type="entry name" value="HATPase"/>
    <property type="match status" value="1"/>
</dbReference>
<dbReference type="CDD" id="cd00082">
    <property type="entry name" value="HisKA"/>
    <property type="match status" value="1"/>
</dbReference>
<evidence type="ECO:0000256" key="6">
    <source>
        <dbReference type="ARBA" id="ARBA00022553"/>
    </source>
</evidence>
<organism evidence="18 19">
    <name type="scientific">Sphingomonas aurantiaca</name>
    <dbReference type="NCBI Taxonomy" id="185949"/>
    <lineage>
        <taxon>Bacteria</taxon>
        <taxon>Pseudomonadati</taxon>
        <taxon>Pseudomonadota</taxon>
        <taxon>Alphaproteobacteria</taxon>
        <taxon>Sphingomonadales</taxon>
        <taxon>Sphingomonadaceae</taxon>
        <taxon>Sphingomonas</taxon>
    </lineage>
</organism>
<evidence type="ECO:0000256" key="14">
    <source>
        <dbReference type="ARBA" id="ARBA00023136"/>
    </source>
</evidence>
<keyword evidence="6" id="KW-0597">Phosphoprotein</keyword>
<evidence type="ECO:0000259" key="17">
    <source>
        <dbReference type="PROSITE" id="PS50885"/>
    </source>
</evidence>
<evidence type="ECO:0000313" key="18">
    <source>
        <dbReference type="EMBL" id="PTQ61041.1"/>
    </source>
</evidence>
<keyword evidence="7" id="KW-0808">Transferase</keyword>
<evidence type="ECO:0000259" key="16">
    <source>
        <dbReference type="PROSITE" id="PS50109"/>
    </source>
</evidence>
<feature type="transmembrane region" description="Helical" evidence="15">
    <location>
        <begin position="189"/>
        <end position="208"/>
    </location>
</feature>
<keyword evidence="13" id="KW-0902">Two-component regulatory system</keyword>
<evidence type="ECO:0000256" key="7">
    <source>
        <dbReference type="ARBA" id="ARBA00022679"/>
    </source>
</evidence>
<keyword evidence="14 15" id="KW-0472">Membrane</keyword>
<feature type="transmembrane region" description="Helical" evidence="15">
    <location>
        <begin position="28"/>
        <end position="53"/>
    </location>
</feature>
<keyword evidence="12 15" id="KW-1133">Transmembrane helix</keyword>
<dbReference type="RefSeq" id="WP_244185195.1">
    <property type="nucleotide sequence ID" value="NZ_QAOG01000002.1"/>
</dbReference>
<dbReference type="Gene3D" id="6.10.340.10">
    <property type="match status" value="1"/>
</dbReference>
<dbReference type="InterPro" id="IPR004358">
    <property type="entry name" value="Sig_transdc_His_kin-like_C"/>
</dbReference>
<dbReference type="InterPro" id="IPR003660">
    <property type="entry name" value="HAMP_dom"/>
</dbReference>
<dbReference type="Pfam" id="PF00672">
    <property type="entry name" value="HAMP"/>
    <property type="match status" value="1"/>
</dbReference>
<evidence type="ECO:0000256" key="13">
    <source>
        <dbReference type="ARBA" id="ARBA00023012"/>
    </source>
</evidence>
<evidence type="ECO:0000256" key="9">
    <source>
        <dbReference type="ARBA" id="ARBA00022741"/>
    </source>
</evidence>
<protein>
    <recommendedName>
        <fullName evidence="3">histidine kinase</fullName>
        <ecNumber evidence="3">2.7.13.3</ecNumber>
    </recommendedName>
</protein>
<dbReference type="GO" id="GO:0000155">
    <property type="term" value="F:phosphorelay sensor kinase activity"/>
    <property type="evidence" value="ECO:0007669"/>
    <property type="project" value="InterPro"/>
</dbReference>
<dbReference type="InterPro" id="IPR003661">
    <property type="entry name" value="HisK_dim/P_dom"/>
</dbReference>
<dbReference type="EC" id="2.7.13.3" evidence="3"/>
<dbReference type="PANTHER" id="PTHR44936:SF5">
    <property type="entry name" value="SENSOR HISTIDINE KINASE ENVZ"/>
    <property type="match status" value="1"/>
</dbReference>
<sequence>MSTAAATSARDTGADEGRVRRLPQSWPLFLRIFALMLITVLLVQVLNFATLLLMPPPTPIIFSTTRIAAFARTGVDPARLLKTEISTRRPDPTDSPRDRRLGAIIATDLGLPASAVVVEAERSGRPMFADALRPPIPMGPPLGPRRHRNFAALENALFGPFVVSIDTGGGRWRVIRPNSAIMGPWRIRIILWFLVALAVVAPIAWLLARRVVKPIGQFTAAVERLGRDPRAEPLTLIGPPEIAEAASAFNVMQERLNRYVEDRTTLIAAVAHDLRTPLMRLSLRLEKAPEALRIATEDDIQEMSHRIGAAMAFVRDMTRNVRRQRLDLRSLAESVTDEFADRGDDVVLQAGDPLTIEGDVPSLKALIGNLVGNAIKYAGHAEVLLYRDRDTVVIEVQDRGPGMQPDDLIRAFEPFFRAEQSRNRDTGGIGLGLASVRAVARAHGGDATLETRPEGGLRARITLPG</sequence>
<feature type="domain" description="Histidine kinase" evidence="16">
    <location>
        <begin position="269"/>
        <end position="465"/>
    </location>
</feature>
<evidence type="ECO:0000256" key="5">
    <source>
        <dbReference type="ARBA" id="ARBA00022519"/>
    </source>
</evidence>
<dbReference type="Pfam" id="PF02518">
    <property type="entry name" value="HATPase_c"/>
    <property type="match status" value="1"/>
</dbReference>
<accession>A0A2T5GNZ3</accession>
<dbReference type="GO" id="GO:0005524">
    <property type="term" value="F:ATP binding"/>
    <property type="evidence" value="ECO:0007669"/>
    <property type="project" value="UniProtKB-KW"/>
</dbReference>
<feature type="domain" description="HAMP" evidence="17">
    <location>
        <begin position="209"/>
        <end position="261"/>
    </location>
</feature>
<evidence type="ECO:0000256" key="4">
    <source>
        <dbReference type="ARBA" id="ARBA00022475"/>
    </source>
</evidence>
<evidence type="ECO:0000256" key="8">
    <source>
        <dbReference type="ARBA" id="ARBA00022692"/>
    </source>
</evidence>
<dbReference type="GO" id="GO:0005886">
    <property type="term" value="C:plasma membrane"/>
    <property type="evidence" value="ECO:0007669"/>
    <property type="project" value="UniProtKB-SubCell"/>
</dbReference>
<dbReference type="InterPro" id="IPR050980">
    <property type="entry name" value="2C_sensor_his_kinase"/>
</dbReference>
<dbReference type="PANTHER" id="PTHR44936">
    <property type="entry name" value="SENSOR PROTEIN CREC"/>
    <property type="match status" value="1"/>
</dbReference>
<comment type="subcellular location">
    <subcellularLocation>
        <location evidence="2">Cell inner membrane</location>
        <topology evidence="2">Multi-pass membrane protein</topology>
    </subcellularLocation>
</comment>
<dbReference type="SUPFAM" id="SSF55874">
    <property type="entry name" value="ATPase domain of HSP90 chaperone/DNA topoisomerase II/histidine kinase"/>
    <property type="match status" value="1"/>
</dbReference>
<dbReference type="EMBL" id="QAOG01000002">
    <property type="protein sequence ID" value="PTQ61041.1"/>
    <property type="molecule type" value="Genomic_DNA"/>
</dbReference>
<comment type="catalytic activity">
    <reaction evidence="1">
        <text>ATP + protein L-histidine = ADP + protein N-phospho-L-histidine.</text>
        <dbReference type="EC" id="2.7.13.3"/>
    </reaction>
</comment>
<keyword evidence="5" id="KW-0997">Cell inner membrane</keyword>
<dbReference type="Proteomes" id="UP000244189">
    <property type="component" value="Unassembled WGS sequence"/>
</dbReference>
<dbReference type="InterPro" id="IPR003594">
    <property type="entry name" value="HATPase_dom"/>
</dbReference>
<evidence type="ECO:0000256" key="1">
    <source>
        <dbReference type="ARBA" id="ARBA00000085"/>
    </source>
</evidence>
<gene>
    <name evidence="18" type="ORF">C8J26_1359</name>
</gene>
<dbReference type="SMART" id="SM00304">
    <property type="entry name" value="HAMP"/>
    <property type="match status" value="1"/>
</dbReference>
<proteinExistence type="predicted"/>
<evidence type="ECO:0000256" key="15">
    <source>
        <dbReference type="SAM" id="Phobius"/>
    </source>
</evidence>
<dbReference type="InterPro" id="IPR036097">
    <property type="entry name" value="HisK_dim/P_sf"/>
</dbReference>
<dbReference type="PROSITE" id="PS50109">
    <property type="entry name" value="HIS_KIN"/>
    <property type="match status" value="1"/>
</dbReference>
<evidence type="ECO:0000256" key="2">
    <source>
        <dbReference type="ARBA" id="ARBA00004429"/>
    </source>
</evidence>
<dbReference type="SMART" id="SM00387">
    <property type="entry name" value="HATPase_c"/>
    <property type="match status" value="1"/>
</dbReference>
<evidence type="ECO:0000313" key="19">
    <source>
        <dbReference type="Proteomes" id="UP000244189"/>
    </source>
</evidence>
<reference evidence="18 19" key="1">
    <citation type="submission" date="2018-04" db="EMBL/GenBank/DDBJ databases">
        <title>Genomic Encyclopedia of Type Strains, Phase III (KMG-III): the genomes of soil and plant-associated and newly described type strains.</title>
        <authorList>
            <person name="Whitman W."/>
        </authorList>
    </citation>
    <scope>NUCLEOTIDE SEQUENCE [LARGE SCALE GENOMIC DNA]</scope>
    <source>
        <strain evidence="18 19">MA101b</strain>
    </source>
</reference>
<dbReference type="Gene3D" id="3.30.565.10">
    <property type="entry name" value="Histidine kinase-like ATPase, C-terminal domain"/>
    <property type="match status" value="1"/>
</dbReference>
<evidence type="ECO:0000256" key="11">
    <source>
        <dbReference type="ARBA" id="ARBA00022840"/>
    </source>
</evidence>
<keyword evidence="8 15" id="KW-0812">Transmembrane</keyword>
<dbReference type="InterPro" id="IPR036890">
    <property type="entry name" value="HATPase_C_sf"/>
</dbReference>
<evidence type="ECO:0000256" key="3">
    <source>
        <dbReference type="ARBA" id="ARBA00012438"/>
    </source>
</evidence>
<dbReference type="PROSITE" id="PS50885">
    <property type="entry name" value="HAMP"/>
    <property type="match status" value="1"/>
</dbReference>
<name>A0A2T5GNZ3_9SPHN</name>
<dbReference type="CDD" id="cd06225">
    <property type="entry name" value="HAMP"/>
    <property type="match status" value="1"/>
</dbReference>
<keyword evidence="9" id="KW-0547">Nucleotide-binding</keyword>
<evidence type="ECO:0000256" key="12">
    <source>
        <dbReference type="ARBA" id="ARBA00022989"/>
    </source>
</evidence>
<dbReference type="InterPro" id="IPR005467">
    <property type="entry name" value="His_kinase_dom"/>
</dbReference>
<keyword evidence="11" id="KW-0067">ATP-binding</keyword>
<keyword evidence="4" id="KW-1003">Cell membrane</keyword>
<keyword evidence="10 18" id="KW-0418">Kinase</keyword>
<dbReference type="AlphaFoldDB" id="A0A2T5GNZ3"/>